<proteinExistence type="predicted"/>
<organism evidence="1">
    <name type="scientific">marine sediment metagenome</name>
    <dbReference type="NCBI Taxonomy" id="412755"/>
    <lineage>
        <taxon>unclassified sequences</taxon>
        <taxon>metagenomes</taxon>
        <taxon>ecological metagenomes</taxon>
    </lineage>
</organism>
<gene>
    <name evidence="1" type="ORF">LCGC14_0378410</name>
</gene>
<sequence>MIQVTYTFSIPNAFVTPLVEAVREVLDVAGI</sequence>
<dbReference type="EMBL" id="LAZR01000306">
    <property type="protein sequence ID" value="KKN75603.1"/>
    <property type="molecule type" value="Genomic_DNA"/>
</dbReference>
<dbReference type="AlphaFoldDB" id="A0A0F9WBP0"/>
<protein>
    <submittedName>
        <fullName evidence="1">Uncharacterized protein</fullName>
    </submittedName>
</protein>
<name>A0A0F9WBP0_9ZZZZ</name>
<evidence type="ECO:0000313" key="1">
    <source>
        <dbReference type="EMBL" id="KKN75603.1"/>
    </source>
</evidence>
<reference evidence="1" key="1">
    <citation type="journal article" date="2015" name="Nature">
        <title>Complex archaea that bridge the gap between prokaryotes and eukaryotes.</title>
        <authorList>
            <person name="Spang A."/>
            <person name="Saw J.H."/>
            <person name="Jorgensen S.L."/>
            <person name="Zaremba-Niedzwiedzka K."/>
            <person name="Martijn J."/>
            <person name="Lind A.E."/>
            <person name="van Eijk R."/>
            <person name="Schleper C."/>
            <person name="Guy L."/>
            <person name="Ettema T.J."/>
        </authorList>
    </citation>
    <scope>NUCLEOTIDE SEQUENCE</scope>
</reference>
<accession>A0A0F9WBP0</accession>
<comment type="caution">
    <text evidence="1">The sequence shown here is derived from an EMBL/GenBank/DDBJ whole genome shotgun (WGS) entry which is preliminary data.</text>
</comment>